<dbReference type="Gene3D" id="3.30.565.60">
    <property type="match status" value="1"/>
</dbReference>
<dbReference type="AlphaFoldDB" id="A0A1F8H3J0"/>
<comment type="caution">
    <text evidence="2">The sequence shown here is derived from an EMBL/GenBank/DDBJ whole genome shotgun (WGS) entry which is preliminary data.</text>
</comment>
<evidence type="ECO:0000313" key="3">
    <source>
        <dbReference type="Proteomes" id="UP000177609"/>
    </source>
</evidence>
<dbReference type="InterPro" id="IPR036390">
    <property type="entry name" value="WH_DNA-bd_sf"/>
</dbReference>
<dbReference type="PANTHER" id="PTHR30595:SF6">
    <property type="entry name" value="SCHLAFEN ALBA-2 DOMAIN-CONTAINING PROTEIN"/>
    <property type="match status" value="1"/>
</dbReference>
<dbReference type="PANTHER" id="PTHR30595">
    <property type="entry name" value="GLPR-RELATED TRANSCRIPTIONAL REPRESSOR"/>
    <property type="match status" value="1"/>
</dbReference>
<dbReference type="InterPro" id="IPR038475">
    <property type="entry name" value="RecG_C_sf"/>
</dbReference>
<dbReference type="Gene3D" id="3.30.950.30">
    <property type="entry name" value="Schlafen, AAA domain"/>
    <property type="match status" value="1"/>
</dbReference>
<dbReference type="Gene3D" id="1.10.10.10">
    <property type="entry name" value="Winged helix-like DNA-binding domain superfamily/Winged helix DNA-binding domain"/>
    <property type="match status" value="1"/>
</dbReference>
<feature type="domain" description="Schlafen AlbA-2" evidence="1">
    <location>
        <begin position="14"/>
        <end position="125"/>
    </location>
</feature>
<accession>A0A1F8H3J0</accession>
<dbReference type="SUPFAM" id="SSF46785">
    <property type="entry name" value="Winged helix' DNA-binding domain"/>
    <property type="match status" value="1"/>
</dbReference>
<name>A0A1F8H3J0_9BACT</name>
<dbReference type="Pfam" id="PF13749">
    <property type="entry name" value="HATPase_c_4"/>
    <property type="match status" value="1"/>
</dbReference>
<protein>
    <recommendedName>
        <fullName evidence="1">Schlafen AlbA-2 domain-containing protein</fullName>
    </recommendedName>
</protein>
<dbReference type="InterPro" id="IPR038461">
    <property type="entry name" value="Schlafen_AlbA_2_dom_sf"/>
</dbReference>
<evidence type="ECO:0000313" key="2">
    <source>
        <dbReference type="EMBL" id="OGN32165.1"/>
    </source>
</evidence>
<evidence type="ECO:0000259" key="1">
    <source>
        <dbReference type="Pfam" id="PF04326"/>
    </source>
</evidence>
<dbReference type="InterPro" id="IPR036388">
    <property type="entry name" value="WH-like_DNA-bd_sf"/>
</dbReference>
<dbReference type="InterPro" id="IPR007421">
    <property type="entry name" value="Schlafen_AlbA_2_dom"/>
</dbReference>
<reference evidence="2 3" key="1">
    <citation type="journal article" date="2016" name="Nat. Commun.">
        <title>Thousands of microbial genomes shed light on interconnected biogeochemical processes in an aquifer system.</title>
        <authorList>
            <person name="Anantharaman K."/>
            <person name="Brown C.T."/>
            <person name="Hug L.A."/>
            <person name="Sharon I."/>
            <person name="Castelle C.J."/>
            <person name="Probst A.J."/>
            <person name="Thomas B.C."/>
            <person name="Singh A."/>
            <person name="Wilkins M.J."/>
            <person name="Karaoz U."/>
            <person name="Brodie E.L."/>
            <person name="Williams K.H."/>
            <person name="Hubbard S.S."/>
            <person name="Banfield J.F."/>
        </authorList>
    </citation>
    <scope>NUCLEOTIDE SEQUENCE [LARGE SCALE GENOMIC DNA]</scope>
</reference>
<proteinExistence type="predicted"/>
<dbReference type="Proteomes" id="UP000177609">
    <property type="component" value="Unassembled WGS sequence"/>
</dbReference>
<gene>
    <name evidence="2" type="ORF">A3J01_01440</name>
</gene>
<dbReference type="EMBL" id="MGKV01000010">
    <property type="protein sequence ID" value="OGN32165.1"/>
    <property type="molecule type" value="Genomic_DNA"/>
</dbReference>
<organism evidence="2 3">
    <name type="scientific">Candidatus Yanofskybacteria bacterium RIFCSPLOWO2_02_FULL_45_18</name>
    <dbReference type="NCBI Taxonomy" id="1802707"/>
    <lineage>
        <taxon>Bacteria</taxon>
        <taxon>Candidatus Yanofskyibacteriota</taxon>
    </lineage>
</organism>
<dbReference type="Pfam" id="PF04326">
    <property type="entry name" value="SLFN_AlbA_2"/>
    <property type="match status" value="1"/>
</dbReference>
<sequence>MDIKQIREIIEKGENQEVEFKESFHSSQDISKILCSLANTLGGILLLGVNDSGEIIGVKDNLDKVQQQISASNQSISPVPLLSIEVHKIEGKDIVAVIVQRSSDTLYHTFQGAIHVRVGSTTRRLEGTTHLEYLRNRQILSFDESYDTSATLDDLDSTKIQAYLKRRSQENYLDTHSIKDFLLSSKLASDSGKFKIKNAALLLFAKDVMKFHSQAELKLVQFAGVEAVEIIAHKLVQDDLVSSIEQALSFVRSHINKKITLKQVGRREEEYEYPMDVVREAIVNAVAHRDYFSKDAIQIYVFEDRIEITNPGSLPHGLPKELFGTISVQRNTITYRFLRDWEYVEGLGTGIPRMKNKMRKSGLSDPEFIFTESFFRIILFNKKGKRRAIEEEHDLNERQKKALKYLHKHKSMKAQTYAELNSVSHATAVSEINELVEFGYFKKVGAFRGAYYVLKK</sequence>